<evidence type="ECO:0000256" key="3">
    <source>
        <dbReference type="ARBA" id="ARBA00023004"/>
    </source>
</evidence>
<dbReference type="SUPFAM" id="SSF102114">
    <property type="entry name" value="Radical SAM enzymes"/>
    <property type="match status" value="1"/>
</dbReference>
<dbReference type="InterPro" id="IPR007345">
    <property type="entry name" value="Polysacch_pyruvyl_Trfase"/>
</dbReference>
<dbReference type="PANTHER" id="PTHR11228:SF7">
    <property type="entry name" value="PQQA PEPTIDE CYCLASE"/>
    <property type="match status" value="1"/>
</dbReference>
<dbReference type="Gene3D" id="3.20.20.70">
    <property type="entry name" value="Aldolase class I"/>
    <property type="match status" value="1"/>
</dbReference>
<dbReference type="GO" id="GO:0016740">
    <property type="term" value="F:transferase activity"/>
    <property type="evidence" value="ECO:0007669"/>
    <property type="project" value="UniProtKB-KW"/>
</dbReference>
<dbReference type="RefSeq" id="WP_127457269.1">
    <property type="nucleotide sequence ID" value="NZ_JAROBY010000019.1"/>
</dbReference>
<reference evidence="6 7" key="1">
    <citation type="submission" date="2023-03" db="EMBL/GenBank/DDBJ databases">
        <title>Bacillus Genome Sequencing.</title>
        <authorList>
            <person name="Dunlap C."/>
        </authorList>
    </citation>
    <scope>NUCLEOTIDE SEQUENCE [LARGE SCALE GENOMIC DNA]</scope>
    <source>
        <strain evidence="6 7">NRS-1351</strain>
    </source>
</reference>
<dbReference type="InterPro" id="IPR007197">
    <property type="entry name" value="rSAM"/>
</dbReference>
<evidence type="ECO:0000313" key="7">
    <source>
        <dbReference type="Proteomes" id="UP001355653"/>
    </source>
</evidence>
<keyword evidence="4" id="KW-0411">Iron-sulfur</keyword>
<keyword evidence="1" id="KW-0949">S-adenosyl-L-methionine</keyword>
<feature type="domain" description="Radical SAM core" evidence="5">
    <location>
        <begin position="24"/>
        <end position="251"/>
    </location>
</feature>
<gene>
    <name evidence="6" type="ORF">P5G65_13455</name>
</gene>
<dbReference type="PANTHER" id="PTHR11228">
    <property type="entry name" value="RADICAL SAM DOMAIN PROTEIN"/>
    <property type="match status" value="1"/>
</dbReference>
<keyword evidence="6" id="KW-0808">Transferase</keyword>
<evidence type="ECO:0000259" key="5">
    <source>
        <dbReference type="PROSITE" id="PS51918"/>
    </source>
</evidence>
<dbReference type="Proteomes" id="UP001355653">
    <property type="component" value="Unassembled WGS sequence"/>
</dbReference>
<dbReference type="SFLD" id="SFLDS00029">
    <property type="entry name" value="Radical_SAM"/>
    <property type="match status" value="1"/>
</dbReference>
<evidence type="ECO:0000256" key="2">
    <source>
        <dbReference type="ARBA" id="ARBA00022723"/>
    </source>
</evidence>
<name>A0ABU6DAY3_9BACL</name>
<evidence type="ECO:0000313" key="6">
    <source>
        <dbReference type="EMBL" id="MEB4794910.1"/>
    </source>
</evidence>
<dbReference type="InterPro" id="IPR013785">
    <property type="entry name" value="Aldolase_TIM"/>
</dbReference>
<dbReference type="EMBL" id="JAROBY010000019">
    <property type="protein sequence ID" value="MEB4794910.1"/>
    <property type="molecule type" value="Genomic_DNA"/>
</dbReference>
<dbReference type="Pfam" id="PF04230">
    <property type="entry name" value="PS_pyruv_trans"/>
    <property type="match status" value="1"/>
</dbReference>
<sequence length="730" mass="84196">MKNLIKSILPHSIVELYRQHYGNKVDADIQVINFQVNNFCNSRCVMCDIWRKNDQENINTSQFKEVLQDPLFKNVQHIGITGGEPTLTKNLAEYFQVAIEALPKVTGLSLITNALLPQQIKTIVKDIADLCKVNDKHFSVMVSLDGVNEVHDLNRGREGNFLKVIEIINWLKEEQIPFSTGTTITKVNIWNMDQVLNFLRNNQIYGRFRVGEFINRLYNNTEGHAKVLRNFNEDEIYQLLLFYSKLEYSYETDENVKNTYRSIKNMLQGGQRLIGCPYKNRKAINLDCHGGMAYCAPKSKVIGNLLENSGEQIYKKNLKVLHEIEKNHCMNCIHDYHSDPTLELKTLLETEKKYKDLIKVSVYNDLKDQFSVNYTNSNPEKYKIFIVGWYGTETVGDKAILGGILDHYSEKYGSENLDIYISSLYPFITERTVYELKVRATVVPVYSEQFFQRASVVDEVIVGGGPLMELDELALIEWSFNLAKKNEKKTTVFGSGIGPLYSDEKKGAVKEILKLADSIYLRDNKSSNFAKELTGRDDILNIGDPAIKYIQKLKKAVNVSEVPNKFSCFLRELTSEYFGNLNYEEYISFKEKFEEGLARNIIYLSKKTGLKPHFYAMHNFVIGNDDRDFNYNFVNKYFSNNDVYIEDKLSTVETIVDSMRSSKLNLCMRFHSVVFAETLNSDFFAIDYTSGGKINSYLSERNKLDHMGVMTDIMVDETYLYKKMMQINLV</sequence>
<dbReference type="InterPro" id="IPR058240">
    <property type="entry name" value="rSAM_sf"/>
</dbReference>
<dbReference type="InterPro" id="IPR050377">
    <property type="entry name" value="Radical_SAM_PqqE_MftC-like"/>
</dbReference>
<keyword evidence="2" id="KW-0479">Metal-binding</keyword>
<dbReference type="CDD" id="cd01335">
    <property type="entry name" value="Radical_SAM"/>
    <property type="match status" value="1"/>
</dbReference>
<comment type="caution">
    <text evidence="6">The sequence shown here is derived from an EMBL/GenBank/DDBJ whole genome shotgun (WGS) entry which is preliminary data.</text>
</comment>
<evidence type="ECO:0000256" key="1">
    <source>
        <dbReference type="ARBA" id="ARBA00022691"/>
    </source>
</evidence>
<dbReference type="PROSITE" id="PS51918">
    <property type="entry name" value="RADICAL_SAM"/>
    <property type="match status" value="1"/>
</dbReference>
<dbReference type="SFLD" id="SFLDG01067">
    <property type="entry name" value="SPASM/twitch_domain_containing"/>
    <property type="match status" value="1"/>
</dbReference>
<keyword evidence="7" id="KW-1185">Reference proteome</keyword>
<organism evidence="6 7">
    <name type="scientific">Paenibacillus chondroitinus</name>
    <dbReference type="NCBI Taxonomy" id="59842"/>
    <lineage>
        <taxon>Bacteria</taxon>
        <taxon>Bacillati</taxon>
        <taxon>Bacillota</taxon>
        <taxon>Bacilli</taxon>
        <taxon>Bacillales</taxon>
        <taxon>Paenibacillaceae</taxon>
        <taxon>Paenibacillus</taxon>
    </lineage>
</organism>
<proteinExistence type="predicted"/>
<dbReference type="Pfam" id="PF04055">
    <property type="entry name" value="Radical_SAM"/>
    <property type="match status" value="1"/>
</dbReference>
<protein>
    <submittedName>
        <fullName evidence="6">Polysaccharide pyruvyl transferase family protein</fullName>
    </submittedName>
</protein>
<keyword evidence="3" id="KW-0408">Iron</keyword>
<accession>A0ABU6DAY3</accession>
<evidence type="ECO:0000256" key="4">
    <source>
        <dbReference type="ARBA" id="ARBA00023014"/>
    </source>
</evidence>